<dbReference type="AlphaFoldDB" id="A0A1D2JM38"/>
<name>A0A1D2JM38_PARBR</name>
<dbReference type="VEuPathDB" id="FungiDB:PADG_11551"/>
<dbReference type="Proteomes" id="UP000242814">
    <property type="component" value="Unassembled WGS sequence"/>
</dbReference>
<organism evidence="2 3">
    <name type="scientific">Paracoccidioides brasiliensis</name>
    <dbReference type="NCBI Taxonomy" id="121759"/>
    <lineage>
        <taxon>Eukaryota</taxon>
        <taxon>Fungi</taxon>
        <taxon>Dikarya</taxon>
        <taxon>Ascomycota</taxon>
        <taxon>Pezizomycotina</taxon>
        <taxon>Eurotiomycetes</taxon>
        <taxon>Eurotiomycetidae</taxon>
        <taxon>Onygenales</taxon>
        <taxon>Ajellomycetaceae</taxon>
        <taxon>Paracoccidioides</taxon>
    </lineage>
</organism>
<feature type="compositionally biased region" description="Basic and acidic residues" evidence="1">
    <location>
        <begin position="88"/>
        <end position="98"/>
    </location>
</feature>
<feature type="region of interest" description="Disordered" evidence="1">
    <location>
        <begin position="73"/>
        <end position="135"/>
    </location>
</feature>
<protein>
    <submittedName>
        <fullName evidence="2">Uncharacterized protein</fullName>
    </submittedName>
</protein>
<evidence type="ECO:0000313" key="3">
    <source>
        <dbReference type="Proteomes" id="UP000242814"/>
    </source>
</evidence>
<feature type="compositionally biased region" description="Polar residues" evidence="1">
    <location>
        <begin position="114"/>
        <end position="135"/>
    </location>
</feature>
<comment type="caution">
    <text evidence="2">The sequence shown here is derived from an EMBL/GenBank/DDBJ whole genome shotgun (WGS) entry which is preliminary data.</text>
</comment>
<sequence>MTGVSSRPWKLGWLVIGQQKTRRLAADGDEKTHVTYLPSTSRLAHDAIPDPENRSSVGPWHFLNYFSCRPQPNKESAAGAHCPQGLHSKPDRHQEHTRGLSLLSSPGIDRAQPGRTSAHTKGTSTQDSNHVSWTT</sequence>
<evidence type="ECO:0000313" key="2">
    <source>
        <dbReference type="EMBL" id="ODH42277.1"/>
    </source>
</evidence>
<gene>
    <name evidence="2" type="ORF">ACO22_01218</name>
</gene>
<reference evidence="2 3" key="1">
    <citation type="submission" date="2016-06" db="EMBL/GenBank/DDBJ databases">
        <authorList>
            <person name="Kjaerup R.B."/>
            <person name="Dalgaard T.S."/>
            <person name="Juul-Madsen H.R."/>
        </authorList>
    </citation>
    <scope>NUCLEOTIDE SEQUENCE [LARGE SCALE GENOMIC DNA]</scope>
    <source>
        <strain evidence="2 3">Pb300</strain>
    </source>
</reference>
<accession>A0A1D2JM38</accession>
<evidence type="ECO:0000256" key="1">
    <source>
        <dbReference type="SAM" id="MobiDB-lite"/>
    </source>
</evidence>
<proteinExistence type="predicted"/>
<dbReference type="EMBL" id="LZYO01000028">
    <property type="protein sequence ID" value="ODH42277.1"/>
    <property type="molecule type" value="Genomic_DNA"/>
</dbReference>
<dbReference type="VEuPathDB" id="FungiDB:PABG_00712"/>